<dbReference type="Pfam" id="PF24764">
    <property type="entry name" value="rva_4"/>
    <property type="match status" value="1"/>
</dbReference>
<dbReference type="Proteomes" id="UP001150238">
    <property type="component" value="Unassembled WGS sequence"/>
</dbReference>
<reference evidence="2" key="1">
    <citation type="submission" date="2022-08" db="EMBL/GenBank/DDBJ databases">
        <authorList>
            <consortium name="DOE Joint Genome Institute"/>
            <person name="Min B."/>
            <person name="Riley R."/>
            <person name="Sierra-Patev S."/>
            <person name="Naranjo-Ortiz M."/>
            <person name="Looney B."/>
            <person name="Konkel Z."/>
            <person name="Slot J.C."/>
            <person name="Sakamoto Y."/>
            <person name="Steenwyk J.L."/>
            <person name="Rokas A."/>
            <person name="Carro J."/>
            <person name="Camarero S."/>
            <person name="Ferreira P."/>
            <person name="Molpeceres G."/>
            <person name="Ruiz-Duenas F.J."/>
            <person name="Serrano A."/>
            <person name="Henrissat B."/>
            <person name="Drula E."/>
            <person name="Hughes K.W."/>
            <person name="Mata J.L."/>
            <person name="Ishikawa N.K."/>
            <person name="Vargas-Isla R."/>
            <person name="Ushijima S."/>
            <person name="Smith C.A."/>
            <person name="Ahrendt S."/>
            <person name="Andreopoulos W."/>
            <person name="He G."/>
            <person name="Labutti K."/>
            <person name="Lipzen A."/>
            <person name="Ng V."/>
            <person name="Sandor L."/>
            <person name="Barry K."/>
            <person name="Martinez A.T."/>
            <person name="Xiao Y."/>
            <person name="Gibbons J.G."/>
            <person name="Terashima K."/>
            <person name="Hibbett D.S."/>
            <person name="Grigoriev I.V."/>
        </authorList>
    </citation>
    <scope>NUCLEOTIDE SEQUENCE</scope>
    <source>
        <strain evidence="2">Sp2 HRB7682 ss15</strain>
    </source>
</reference>
<protein>
    <recommendedName>
        <fullName evidence="1">Integrase core domain-containing protein</fullName>
    </recommendedName>
</protein>
<dbReference type="EMBL" id="JANVFS010000024">
    <property type="protein sequence ID" value="KAJ4473971.1"/>
    <property type="molecule type" value="Genomic_DNA"/>
</dbReference>
<evidence type="ECO:0000313" key="2">
    <source>
        <dbReference type="EMBL" id="KAJ4473971.1"/>
    </source>
</evidence>
<dbReference type="InterPro" id="IPR058913">
    <property type="entry name" value="Integrase_dom_put"/>
</dbReference>
<accession>A0A9W9A3X1</accession>
<name>A0A9W9A3X1_9AGAR</name>
<evidence type="ECO:0000313" key="3">
    <source>
        <dbReference type="Proteomes" id="UP001150238"/>
    </source>
</evidence>
<sequence>MEHARGEGRGSYLWGRSVHNVRIERLWVDVSHYISQTWHDMFTLLEIRHGLQVANANHIWLLQHLFLPVINNQLAFWAESWNSHRVSQRHGPARSPEDMFVFDSLVNGIRGESLDQFAMTDEELEIFGVDWEGLQDEVLLRALRQNYAPNEGSGSWLGGRGPPPDLNTVIVDPPSTLLNPEQLAFLDQQVQNHSRLPHEVEVVQLWIDALAIAKTMYPDDF</sequence>
<dbReference type="AlphaFoldDB" id="A0A9W9A3X1"/>
<evidence type="ECO:0000259" key="1">
    <source>
        <dbReference type="Pfam" id="PF24764"/>
    </source>
</evidence>
<organism evidence="2 3">
    <name type="scientific">Lentinula lateritia</name>
    <dbReference type="NCBI Taxonomy" id="40482"/>
    <lineage>
        <taxon>Eukaryota</taxon>
        <taxon>Fungi</taxon>
        <taxon>Dikarya</taxon>
        <taxon>Basidiomycota</taxon>
        <taxon>Agaricomycotina</taxon>
        <taxon>Agaricomycetes</taxon>
        <taxon>Agaricomycetidae</taxon>
        <taxon>Agaricales</taxon>
        <taxon>Marasmiineae</taxon>
        <taxon>Omphalotaceae</taxon>
        <taxon>Lentinula</taxon>
    </lineage>
</organism>
<dbReference type="PANTHER" id="PTHR46791">
    <property type="entry name" value="EXPRESSED PROTEIN"/>
    <property type="match status" value="1"/>
</dbReference>
<comment type="caution">
    <text evidence="2">The sequence shown here is derived from an EMBL/GenBank/DDBJ whole genome shotgun (WGS) entry which is preliminary data.</text>
</comment>
<gene>
    <name evidence="2" type="ORF">C8J55DRAFT_537004</name>
</gene>
<proteinExistence type="predicted"/>
<reference evidence="2" key="2">
    <citation type="journal article" date="2023" name="Proc. Natl. Acad. Sci. U.S.A.">
        <title>A global phylogenomic analysis of the shiitake genus Lentinula.</title>
        <authorList>
            <person name="Sierra-Patev S."/>
            <person name="Min B."/>
            <person name="Naranjo-Ortiz M."/>
            <person name="Looney B."/>
            <person name="Konkel Z."/>
            <person name="Slot J.C."/>
            <person name="Sakamoto Y."/>
            <person name="Steenwyk J.L."/>
            <person name="Rokas A."/>
            <person name="Carro J."/>
            <person name="Camarero S."/>
            <person name="Ferreira P."/>
            <person name="Molpeceres G."/>
            <person name="Ruiz-Duenas F.J."/>
            <person name="Serrano A."/>
            <person name="Henrissat B."/>
            <person name="Drula E."/>
            <person name="Hughes K.W."/>
            <person name="Mata J.L."/>
            <person name="Ishikawa N.K."/>
            <person name="Vargas-Isla R."/>
            <person name="Ushijima S."/>
            <person name="Smith C.A."/>
            <person name="Donoghue J."/>
            <person name="Ahrendt S."/>
            <person name="Andreopoulos W."/>
            <person name="He G."/>
            <person name="LaButti K."/>
            <person name="Lipzen A."/>
            <person name="Ng V."/>
            <person name="Riley R."/>
            <person name="Sandor L."/>
            <person name="Barry K."/>
            <person name="Martinez A.T."/>
            <person name="Xiao Y."/>
            <person name="Gibbons J.G."/>
            <person name="Terashima K."/>
            <person name="Grigoriev I.V."/>
            <person name="Hibbett D."/>
        </authorList>
    </citation>
    <scope>NUCLEOTIDE SEQUENCE</scope>
    <source>
        <strain evidence="2">Sp2 HRB7682 ss15</strain>
    </source>
</reference>
<feature type="domain" description="Integrase core" evidence="1">
    <location>
        <begin position="1"/>
        <end position="107"/>
    </location>
</feature>
<dbReference type="PANTHER" id="PTHR46791:SF5">
    <property type="entry name" value="CLR5 DOMAIN-CONTAINING PROTEIN-RELATED"/>
    <property type="match status" value="1"/>
</dbReference>